<evidence type="ECO:0000256" key="5">
    <source>
        <dbReference type="ARBA" id="ARBA00022725"/>
    </source>
</evidence>
<dbReference type="Pfam" id="PF02949">
    <property type="entry name" value="7tm_6"/>
    <property type="match status" value="1"/>
</dbReference>
<keyword evidence="12" id="KW-1185">Reference proteome</keyword>
<dbReference type="GO" id="GO:0005549">
    <property type="term" value="F:odorant binding"/>
    <property type="evidence" value="ECO:0007669"/>
    <property type="project" value="InterPro"/>
</dbReference>
<comment type="caution">
    <text evidence="11">The sequence shown here is derived from an EMBL/GenBank/DDBJ whole genome shotgun (WGS) entry which is preliminary data.</text>
</comment>
<keyword evidence="5 10" id="KW-0552">Olfaction</keyword>
<dbReference type="PANTHER" id="PTHR21137">
    <property type="entry name" value="ODORANT RECEPTOR"/>
    <property type="match status" value="1"/>
</dbReference>
<keyword evidence="7 10" id="KW-0472">Membrane</keyword>
<proteinExistence type="inferred from homology"/>
<dbReference type="GO" id="GO:0005886">
    <property type="term" value="C:plasma membrane"/>
    <property type="evidence" value="ECO:0007669"/>
    <property type="project" value="UniProtKB-SubCell"/>
</dbReference>
<dbReference type="InterPro" id="IPR004117">
    <property type="entry name" value="7tm6_olfct_rcpt"/>
</dbReference>
<evidence type="ECO:0000256" key="3">
    <source>
        <dbReference type="ARBA" id="ARBA00022606"/>
    </source>
</evidence>
<dbReference type="AlphaFoldDB" id="A0AA38IZ94"/>
<dbReference type="Proteomes" id="UP001168821">
    <property type="component" value="Unassembled WGS sequence"/>
</dbReference>
<dbReference type="GO" id="GO:0007165">
    <property type="term" value="P:signal transduction"/>
    <property type="evidence" value="ECO:0007669"/>
    <property type="project" value="UniProtKB-KW"/>
</dbReference>
<keyword evidence="2" id="KW-1003">Cell membrane</keyword>
<feature type="transmembrane region" description="Helical" evidence="10">
    <location>
        <begin position="64"/>
        <end position="88"/>
    </location>
</feature>
<evidence type="ECO:0000313" key="12">
    <source>
        <dbReference type="Proteomes" id="UP001168821"/>
    </source>
</evidence>
<reference evidence="11" key="1">
    <citation type="journal article" date="2023" name="G3 (Bethesda)">
        <title>Whole genome assemblies of Zophobas morio and Tenebrio molitor.</title>
        <authorList>
            <person name="Kaur S."/>
            <person name="Stinson S.A."/>
            <person name="diCenzo G.C."/>
        </authorList>
    </citation>
    <scope>NUCLEOTIDE SEQUENCE</scope>
    <source>
        <strain evidence="11">QUZm001</strain>
    </source>
</reference>
<keyword evidence="9 10" id="KW-0807">Transducer</keyword>
<name>A0AA38IZ94_9CUCU</name>
<comment type="subcellular location">
    <subcellularLocation>
        <location evidence="1 10">Cell membrane</location>
        <topology evidence="1 10">Multi-pass membrane protein</topology>
    </subcellularLocation>
</comment>
<keyword evidence="6 10" id="KW-1133">Transmembrane helix</keyword>
<organism evidence="11 12">
    <name type="scientific">Zophobas morio</name>
    <dbReference type="NCBI Taxonomy" id="2755281"/>
    <lineage>
        <taxon>Eukaryota</taxon>
        <taxon>Metazoa</taxon>
        <taxon>Ecdysozoa</taxon>
        <taxon>Arthropoda</taxon>
        <taxon>Hexapoda</taxon>
        <taxon>Insecta</taxon>
        <taxon>Pterygota</taxon>
        <taxon>Neoptera</taxon>
        <taxon>Endopterygota</taxon>
        <taxon>Coleoptera</taxon>
        <taxon>Polyphaga</taxon>
        <taxon>Cucujiformia</taxon>
        <taxon>Tenebrionidae</taxon>
        <taxon>Zophobas</taxon>
    </lineage>
</organism>
<protein>
    <recommendedName>
        <fullName evidence="10">Odorant receptor</fullName>
    </recommendedName>
</protein>
<evidence type="ECO:0000256" key="8">
    <source>
        <dbReference type="ARBA" id="ARBA00023170"/>
    </source>
</evidence>
<dbReference type="EMBL" id="JALNTZ010000002">
    <property type="protein sequence ID" value="KAJ3663649.1"/>
    <property type="molecule type" value="Genomic_DNA"/>
</dbReference>
<evidence type="ECO:0000256" key="2">
    <source>
        <dbReference type="ARBA" id="ARBA00022475"/>
    </source>
</evidence>
<feature type="transmembrane region" description="Helical" evidence="10">
    <location>
        <begin position="34"/>
        <end position="52"/>
    </location>
</feature>
<evidence type="ECO:0000256" key="6">
    <source>
        <dbReference type="ARBA" id="ARBA00022989"/>
    </source>
</evidence>
<keyword evidence="4 10" id="KW-0812">Transmembrane</keyword>
<dbReference type="GO" id="GO:0004984">
    <property type="term" value="F:olfactory receptor activity"/>
    <property type="evidence" value="ECO:0007669"/>
    <property type="project" value="InterPro"/>
</dbReference>
<evidence type="ECO:0000256" key="9">
    <source>
        <dbReference type="ARBA" id="ARBA00023224"/>
    </source>
</evidence>
<feature type="transmembrane region" description="Helical" evidence="10">
    <location>
        <begin position="251"/>
        <end position="272"/>
    </location>
</feature>
<keyword evidence="3 10" id="KW-0716">Sensory transduction</keyword>
<feature type="transmembrane region" description="Helical" evidence="10">
    <location>
        <begin position="284"/>
        <end position="304"/>
    </location>
</feature>
<evidence type="ECO:0000256" key="4">
    <source>
        <dbReference type="ARBA" id="ARBA00022692"/>
    </source>
</evidence>
<comment type="caution">
    <text evidence="10">Lacks conserved residue(s) required for the propagation of feature annotation.</text>
</comment>
<sequence length="382" mass="44995">MDKYDWESNIKMNILTLRLLGLWPKGDDYTRGPYLTYMIFLVAFFMITHLFSQTLNMYYQRNNLQVLTGTVYVLLVEMVCVFKVYYLVTNMDMLKQLLKDLKTDMFQPKNSVQIDAIQESIKFWKIIYNFYLYFCIGTDLFWVIYPLFELFGHSNRRLPFFAWYPFETKESPVFELTFLYQIASVVFFTTVHVNLDSLVAALNVFNASQFDILCDNLRNLHKLGENVAVSFVNCVKHHKVTLSYADKCNNFLNWILFIQFFVSAFCIGITMFQLSVVVPNSSEFYSLLVYGIAITLQIFMYCWFGNDVEVKSNNIPYAAFECDWTNFSESLKRDLIFFAMKAQRPVKLSALNLFYLSLDTFMKIMKTSWSYFALLNQVTSKK</sequence>
<keyword evidence="8 10" id="KW-0675">Receptor</keyword>
<accession>A0AA38IZ94</accession>
<evidence type="ECO:0000256" key="1">
    <source>
        <dbReference type="ARBA" id="ARBA00004651"/>
    </source>
</evidence>
<gene>
    <name evidence="11" type="ORF">Zmor_007888</name>
</gene>
<comment type="similarity">
    <text evidence="10">Belongs to the insect chemoreceptor superfamily. Heteromeric odorant receptor channel (TC 1.A.69) family.</text>
</comment>
<evidence type="ECO:0000313" key="11">
    <source>
        <dbReference type="EMBL" id="KAJ3663649.1"/>
    </source>
</evidence>
<evidence type="ECO:0000256" key="10">
    <source>
        <dbReference type="RuleBase" id="RU351113"/>
    </source>
</evidence>
<feature type="transmembrane region" description="Helical" evidence="10">
    <location>
        <begin position="130"/>
        <end position="148"/>
    </location>
</feature>
<dbReference type="PANTHER" id="PTHR21137:SF35">
    <property type="entry name" value="ODORANT RECEPTOR 19A-RELATED"/>
    <property type="match status" value="1"/>
</dbReference>
<evidence type="ECO:0000256" key="7">
    <source>
        <dbReference type="ARBA" id="ARBA00023136"/>
    </source>
</evidence>